<gene>
    <name evidence="2" type="ORF">Din_004115</name>
</gene>
<organism evidence="2">
    <name type="scientific">Davidia involucrata</name>
    <name type="common">Dove tree</name>
    <dbReference type="NCBI Taxonomy" id="16924"/>
    <lineage>
        <taxon>Eukaryota</taxon>
        <taxon>Viridiplantae</taxon>
        <taxon>Streptophyta</taxon>
        <taxon>Embryophyta</taxon>
        <taxon>Tracheophyta</taxon>
        <taxon>Spermatophyta</taxon>
        <taxon>Magnoliopsida</taxon>
        <taxon>eudicotyledons</taxon>
        <taxon>Gunneridae</taxon>
        <taxon>Pentapetalae</taxon>
        <taxon>asterids</taxon>
        <taxon>Cornales</taxon>
        <taxon>Nyssaceae</taxon>
        <taxon>Davidia</taxon>
    </lineage>
</organism>
<proteinExistence type="predicted"/>
<dbReference type="GO" id="GO:0005774">
    <property type="term" value="C:vacuolar membrane"/>
    <property type="evidence" value="ECO:0007669"/>
    <property type="project" value="TreeGrafter"/>
</dbReference>
<dbReference type="AlphaFoldDB" id="A0A5B6YS42"/>
<dbReference type="InterPro" id="IPR051861">
    <property type="entry name" value="NET_actin-binding_domain"/>
</dbReference>
<dbReference type="PANTHER" id="PTHR32258">
    <property type="entry name" value="PROTEIN NETWORKED 4A"/>
    <property type="match status" value="1"/>
</dbReference>
<evidence type="ECO:0000256" key="1">
    <source>
        <dbReference type="SAM" id="Coils"/>
    </source>
</evidence>
<feature type="coiled-coil region" evidence="1">
    <location>
        <begin position="46"/>
        <end position="73"/>
    </location>
</feature>
<accession>A0A5B6YS42</accession>
<protein>
    <submittedName>
        <fullName evidence="2">Uncharacterized protein</fullName>
    </submittedName>
</protein>
<reference evidence="2" key="1">
    <citation type="submission" date="2019-08" db="EMBL/GenBank/DDBJ databases">
        <title>Reference gene set and small RNA set construction with multiple tissues from Davidia involucrata Baill.</title>
        <authorList>
            <person name="Yang H."/>
            <person name="Zhou C."/>
            <person name="Li G."/>
            <person name="Wang J."/>
            <person name="Gao P."/>
            <person name="Wang M."/>
            <person name="Wang R."/>
            <person name="Zhao Y."/>
        </authorList>
    </citation>
    <scope>NUCLEOTIDE SEQUENCE</scope>
    <source>
        <tissue evidence="2">Mixed with DoveR01_LX</tissue>
    </source>
</reference>
<name>A0A5B6YS42_DAVIN</name>
<sequence length="117" mass="13755">MAERYELNAKVPALVAEVSSRDDRIDQMANHLHQLHMEHVELIAGTERARKLVEELRSRVQELEEEVGRQRVEILEGAEEKREAIRQLCFSLEHYRNGYQKLRQAFIGQKRFPIMAS</sequence>
<keyword evidence="1" id="KW-0175">Coiled coil</keyword>
<dbReference type="EMBL" id="GHES01004115">
    <property type="protein sequence ID" value="MPA34674.1"/>
    <property type="molecule type" value="Transcribed_RNA"/>
</dbReference>
<evidence type="ECO:0000313" key="2">
    <source>
        <dbReference type="EMBL" id="MPA34674.1"/>
    </source>
</evidence>
<dbReference type="PANTHER" id="PTHR32258:SF3">
    <property type="entry name" value="PROTEIN NETWORKED 4A"/>
    <property type="match status" value="1"/>
</dbReference>